<feature type="repeat" description="WD" evidence="3">
    <location>
        <begin position="517"/>
        <end position="558"/>
    </location>
</feature>
<evidence type="ECO:0000256" key="3">
    <source>
        <dbReference type="PROSITE-ProRule" id="PRU00221"/>
    </source>
</evidence>
<evidence type="ECO:0000259" key="4">
    <source>
        <dbReference type="Pfam" id="PF20703"/>
    </source>
</evidence>
<comment type="caution">
    <text evidence="5">The sequence shown here is derived from an EMBL/GenBank/DDBJ whole genome shotgun (WGS) entry which is preliminary data.</text>
</comment>
<dbReference type="AlphaFoldDB" id="A0A8J7HFZ0"/>
<dbReference type="CDD" id="cd00200">
    <property type="entry name" value="WD40"/>
    <property type="match status" value="1"/>
</dbReference>
<gene>
    <name evidence="5" type="ORF">I8751_21715</name>
</gene>
<keyword evidence="1 3" id="KW-0853">WD repeat</keyword>
<feature type="repeat" description="WD" evidence="3">
    <location>
        <begin position="476"/>
        <end position="516"/>
    </location>
</feature>
<dbReference type="PANTHER" id="PTHR19848:SF8">
    <property type="entry name" value="F-BOX AND WD REPEAT DOMAIN CONTAINING 7"/>
    <property type="match status" value="1"/>
</dbReference>
<dbReference type="Gene3D" id="2.130.10.10">
    <property type="entry name" value="YVTN repeat-like/Quinoprotein amine dehydrogenase"/>
    <property type="match status" value="1"/>
</dbReference>
<keyword evidence="6" id="KW-1185">Reference proteome</keyword>
<proteinExistence type="predicted"/>
<accession>A0A8J7HFZ0</accession>
<dbReference type="RefSeq" id="WP_214441150.1">
    <property type="nucleotide sequence ID" value="NZ_JAECZB010000084.1"/>
</dbReference>
<dbReference type="InterPro" id="IPR049052">
    <property type="entry name" value="nSTAND1"/>
</dbReference>
<dbReference type="PANTHER" id="PTHR19848">
    <property type="entry name" value="WD40 REPEAT PROTEIN"/>
    <property type="match status" value="1"/>
</dbReference>
<evidence type="ECO:0000313" key="5">
    <source>
        <dbReference type="EMBL" id="MBH8554918.1"/>
    </source>
</evidence>
<dbReference type="SUPFAM" id="SSF50978">
    <property type="entry name" value="WD40 repeat-like"/>
    <property type="match status" value="1"/>
</dbReference>
<feature type="non-terminal residue" evidence="5">
    <location>
        <position position="1"/>
    </location>
</feature>
<sequence length="586" mass="64862">DTQPRVFDTRSPVSDTQPRVFDTRSSGETRLIASLQEGLIAFLQEKERRNIRTVLIFDQFEEFFFVYTEPKQRRQFFEFLGECLNVLSVKVILSLRVDYLHYLLECSDLPGMKIIGNDILGNNVLYKLGNFSPTDAKLIIQRLTEATTFKLDSDLIDQLVKDLAGELGEVRPIELQVVGAQLQTENITTLAAYQQRGTKEELVQRYLDEVVNDCGAENKEAAELLLYLLTDEKGTRPLKTRAELERDLQQYISNGDIPANPPPVGRVMPQTNVPLKIFGALRLKSITHPTKLKLPSSFADKLDLVLEIFVKSGLVVLLPETPADRYQLVHDYLAAFISQQQEPLRAQLQREIAQRKLSEAKLNSFLKRALFGSMAAGIVLAGLAVTAWDAAQRADKQRKQAEISEINALNNSSEALLVSGQHPDALIEALKAGEKLKLAPWAKPDTQMRTAATLHQAVYLQAEEHPANRAIEVNTLEGHNSPVISVSFSPNGQQLASGSSDTIKIWDVTTGKLLKTLTGHNSPVISVSFSPNGQQIASGSLDKTIKIWDVTTGKLLKTLTGHKELVNSVSFSPNGQQIASGSSDDT</sequence>
<dbReference type="EMBL" id="JAECZB010000084">
    <property type="protein sequence ID" value="MBH8554918.1"/>
    <property type="molecule type" value="Genomic_DNA"/>
</dbReference>
<feature type="non-terminal residue" evidence="5">
    <location>
        <position position="586"/>
    </location>
</feature>
<protein>
    <submittedName>
        <fullName evidence="5">WD40 repeat domain-containing protein</fullName>
    </submittedName>
</protein>
<evidence type="ECO:0000313" key="6">
    <source>
        <dbReference type="Proteomes" id="UP000599391"/>
    </source>
</evidence>
<feature type="domain" description="Novel STAND NTPase 1" evidence="4">
    <location>
        <begin position="30"/>
        <end position="244"/>
    </location>
</feature>
<evidence type="ECO:0000256" key="1">
    <source>
        <dbReference type="ARBA" id="ARBA00022574"/>
    </source>
</evidence>
<dbReference type="InterPro" id="IPR001680">
    <property type="entry name" value="WD40_rpt"/>
</dbReference>
<dbReference type="Pfam" id="PF20703">
    <property type="entry name" value="nSTAND1"/>
    <property type="match status" value="1"/>
</dbReference>
<evidence type="ECO:0000256" key="2">
    <source>
        <dbReference type="ARBA" id="ARBA00022737"/>
    </source>
</evidence>
<dbReference type="PROSITE" id="PS50082">
    <property type="entry name" value="WD_REPEATS_2"/>
    <property type="match status" value="3"/>
</dbReference>
<name>A0A8J7HFZ0_9CYAN</name>
<organism evidence="5 6">
    <name type="scientific">Atlanticothrix silvestris CENA357</name>
    <dbReference type="NCBI Taxonomy" id="1725252"/>
    <lineage>
        <taxon>Bacteria</taxon>
        <taxon>Bacillati</taxon>
        <taxon>Cyanobacteriota</taxon>
        <taxon>Cyanophyceae</taxon>
        <taxon>Nostocales</taxon>
        <taxon>Nodulariaceae</taxon>
        <taxon>Atlanticothrix</taxon>
        <taxon>Atlanticothrix silvestris</taxon>
    </lineage>
</organism>
<dbReference type="SMART" id="SM00320">
    <property type="entry name" value="WD40"/>
    <property type="match status" value="3"/>
</dbReference>
<feature type="repeat" description="WD" evidence="3">
    <location>
        <begin position="559"/>
        <end position="586"/>
    </location>
</feature>
<dbReference type="PROSITE" id="PS50294">
    <property type="entry name" value="WD_REPEATS_REGION"/>
    <property type="match status" value="3"/>
</dbReference>
<dbReference type="Pfam" id="PF00400">
    <property type="entry name" value="WD40"/>
    <property type="match status" value="3"/>
</dbReference>
<dbReference type="PROSITE" id="PS00678">
    <property type="entry name" value="WD_REPEATS_1"/>
    <property type="match status" value="1"/>
</dbReference>
<dbReference type="InterPro" id="IPR019775">
    <property type="entry name" value="WD40_repeat_CS"/>
</dbReference>
<keyword evidence="2" id="KW-0677">Repeat</keyword>
<dbReference type="Proteomes" id="UP000599391">
    <property type="component" value="Unassembled WGS sequence"/>
</dbReference>
<reference evidence="5 6" key="1">
    <citation type="journal article" date="2021" name="Int. J. Syst. Evol. Microbiol.">
        <title>Amazonocrinis nigriterrae gen. nov., sp. nov., Atlanticothrix silvestris gen. nov., sp. nov. and Dendronalium phyllosphericum gen. nov., sp. nov., nostocacean cyanobacteria from Brazilian environments.</title>
        <authorList>
            <person name="Alvarenga D.O."/>
            <person name="Andreote A.P.D."/>
            <person name="Branco L.H.Z."/>
            <person name="Delbaje E."/>
            <person name="Cruz R.B."/>
            <person name="Varani A.M."/>
            <person name="Fiore M.F."/>
        </authorList>
    </citation>
    <scope>NUCLEOTIDE SEQUENCE [LARGE SCALE GENOMIC DNA]</scope>
    <source>
        <strain evidence="5 6">CENA357</strain>
    </source>
</reference>
<dbReference type="InterPro" id="IPR036322">
    <property type="entry name" value="WD40_repeat_dom_sf"/>
</dbReference>
<dbReference type="InterPro" id="IPR015943">
    <property type="entry name" value="WD40/YVTN_repeat-like_dom_sf"/>
</dbReference>